<dbReference type="OrthoDB" id="9777133at2"/>
<dbReference type="PANTHER" id="PTHR30283">
    <property type="entry name" value="PEROXIDE STRESS RESPONSE PROTEIN YAAA"/>
    <property type="match status" value="1"/>
</dbReference>
<name>A0A5C5WDP1_9BACT</name>
<evidence type="ECO:0000256" key="1">
    <source>
        <dbReference type="HAMAP-Rule" id="MF_00652"/>
    </source>
</evidence>
<dbReference type="EMBL" id="SJPH01000001">
    <property type="protein sequence ID" value="TWT48253.1"/>
    <property type="molecule type" value="Genomic_DNA"/>
</dbReference>
<accession>A0A5C5WDP1</accession>
<organism evidence="2 3">
    <name type="scientific">Botrimarina hoheduenensis</name>
    <dbReference type="NCBI Taxonomy" id="2528000"/>
    <lineage>
        <taxon>Bacteria</taxon>
        <taxon>Pseudomonadati</taxon>
        <taxon>Planctomycetota</taxon>
        <taxon>Planctomycetia</taxon>
        <taxon>Pirellulales</taxon>
        <taxon>Lacipirellulaceae</taxon>
        <taxon>Botrimarina</taxon>
    </lineage>
</organism>
<dbReference type="GO" id="GO:0005829">
    <property type="term" value="C:cytosol"/>
    <property type="evidence" value="ECO:0007669"/>
    <property type="project" value="TreeGrafter"/>
</dbReference>
<dbReference type="InterPro" id="IPR005583">
    <property type="entry name" value="YaaA"/>
</dbReference>
<sequence length="262" mass="29176">MLIVLSPAKTLDFSPTPRKLGLTKPVLHAEAKQLAAVAQQLSQPEIAQLMELSERLAETAHGYLQNWKGKWDAKGTKPALLAFQGDVYQGLQADSLTDKQLDLAQKRLRILSGLYGVLRPLDLIQPYRLEMGRRLKTPRGASLYDWWKNQVSDSINRDLAEATPRGAEPLVVNLASNEYWSVVQPERLDARVVTPVFKERKGEGFRIVSFFAKRARGAMARHLLTCRQRGEAAIHAFSKEGYGLNAELSQPGAPVFTRDSSG</sequence>
<dbReference type="NCBIfam" id="NF002542">
    <property type="entry name" value="PRK02101.1-3"/>
    <property type="match status" value="1"/>
</dbReference>
<proteinExistence type="inferred from homology"/>
<reference evidence="2 3" key="1">
    <citation type="submission" date="2019-02" db="EMBL/GenBank/DDBJ databases">
        <title>Deep-cultivation of Planctomycetes and their phenomic and genomic characterization uncovers novel biology.</title>
        <authorList>
            <person name="Wiegand S."/>
            <person name="Jogler M."/>
            <person name="Boedeker C."/>
            <person name="Pinto D."/>
            <person name="Vollmers J."/>
            <person name="Rivas-Marin E."/>
            <person name="Kohn T."/>
            <person name="Peeters S.H."/>
            <person name="Heuer A."/>
            <person name="Rast P."/>
            <person name="Oberbeckmann S."/>
            <person name="Bunk B."/>
            <person name="Jeske O."/>
            <person name="Meyerdierks A."/>
            <person name="Storesund J.E."/>
            <person name="Kallscheuer N."/>
            <person name="Luecker S."/>
            <person name="Lage O.M."/>
            <person name="Pohl T."/>
            <person name="Merkel B.J."/>
            <person name="Hornburger P."/>
            <person name="Mueller R.-W."/>
            <person name="Bruemmer F."/>
            <person name="Labrenz M."/>
            <person name="Spormann A.M."/>
            <person name="Op Den Camp H."/>
            <person name="Overmann J."/>
            <person name="Amann R."/>
            <person name="Jetten M.S.M."/>
            <person name="Mascher T."/>
            <person name="Medema M.H."/>
            <person name="Devos D.P."/>
            <person name="Kaster A.-K."/>
            <person name="Ovreas L."/>
            <person name="Rohde M."/>
            <person name="Galperin M.Y."/>
            <person name="Jogler C."/>
        </authorList>
    </citation>
    <scope>NUCLEOTIDE SEQUENCE [LARGE SCALE GENOMIC DNA]</scope>
    <source>
        <strain evidence="2 3">Pla111</strain>
    </source>
</reference>
<comment type="similarity">
    <text evidence="1">Belongs to the UPF0246 family.</text>
</comment>
<dbReference type="HAMAP" id="MF_00652">
    <property type="entry name" value="UPF0246"/>
    <property type="match status" value="1"/>
</dbReference>
<gene>
    <name evidence="2" type="ORF">Pla111_00140</name>
</gene>
<dbReference type="AlphaFoldDB" id="A0A5C5WDP1"/>
<dbReference type="RefSeq" id="WP_146570202.1">
    <property type="nucleotide sequence ID" value="NZ_SJPH01000001.1"/>
</dbReference>
<evidence type="ECO:0000313" key="2">
    <source>
        <dbReference type="EMBL" id="TWT48253.1"/>
    </source>
</evidence>
<dbReference type="PANTHER" id="PTHR30283:SF4">
    <property type="entry name" value="PEROXIDE STRESS RESISTANCE PROTEIN YAAA"/>
    <property type="match status" value="1"/>
</dbReference>
<keyword evidence="3" id="KW-1185">Reference proteome</keyword>
<dbReference type="Pfam" id="PF03883">
    <property type="entry name" value="H2O2_YaaD"/>
    <property type="match status" value="1"/>
</dbReference>
<dbReference type="Proteomes" id="UP000318995">
    <property type="component" value="Unassembled WGS sequence"/>
</dbReference>
<protein>
    <recommendedName>
        <fullName evidence="1">UPF0246 protein Pla111_00140</fullName>
    </recommendedName>
</protein>
<evidence type="ECO:0000313" key="3">
    <source>
        <dbReference type="Proteomes" id="UP000318995"/>
    </source>
</evidence>
<comment type="caution">
    <text evidence="2">The sequence shown here is derived from an EMBL/GenBank/DDBJ whole genome shotgun (WGS) entry which is preliminary data.</text>
</comment>
<dbReference type="GO" id="GO:0033194">
    <property type="term" value="P:response to hydroperoxide"/>
    <property type="evidence" value="ECO:0007669"/>
    <property type="project" value="TreeGrafter"/>
</dbReference>